<dbReference type="SUPFAM" id="SSF53098">
    <property type="entry name" value="Ribonuclease H-like"/>
    <property type="match status" value="1"/>
</dbReference>
<sequence length="195" mass="20816">MIAGVDEVGRGPLAGPVVAAAVILDPDRPVAGITDSKRLSARRRETLATQIRERAVAWAIAECSPEEIDTHNILRASLLAMQRAVAALAPAPVSALVDGRELPELPCPARAVIGGDASEPAIGAASILAKVYRDGLMLELHARHPEYAFDRHKGYPTPLHLERLRHHGPLPCHRRSFAPVRAVIAGVRTVERGGG</sequence>
<comment type="caution">
    <text evidence="18">The sequence shown here is derived from an EMBL/GenBank/DDBJ whole genome shotgun (WGS) entry which is preliminary data.</text>
</comment>
<evidence type="ECO:0000259" key="17">
    <source>
        <dbReference type="PROSITE" id="PS51975"/>
    </source>
</evidence>
<evidence type="ECO:0000256" key="6">
    <source>
        <dbReference type="ARBA" id="ARBA00012180"/>
    </source>
</evidence>
<evidence type="ECO:0000256" key="12">
    <source>
        <dbReference type="ARBA" id="ARBA00022801"/>
    </source>
</evidence>
<dbReference type="GO" id="GO:0030145">
    <property type="term" value="F:manganese ion binding"/>
    <property type="evidence" value="ECO:0007669"/>
    <property type="project" value="UniProtKB-UniRule"/>
</dbReference>
<feature type="binding site" evidence="14 15">
    <location>
        <position position="98"/>
    </location>
    <ligand>
        <name>a divalent metal cation</name>
        <dbReference type="ChEBI" id="CHEBI:60240"/>
    </ligand>
</feature>
<dbReference type="RefSeq" id="WP_109677591.1">
    <property type="nucleotide sequence ID" value="NZ_CP086615.1"/>
</dbReference>
<comment type="cofactor">
    <cofactor evidence="2">
        <name>Mg(2+)</name>
        <dbReference type="ChEBI" id="CHEBI:18420"/>
    </cofactor>
</comment>
<dbReference type="CDD" id="cd07182">
    <property type="entry name" value="RNase_HII_bacteria_HII_like"/>
    <property type="match status" value="1"/>
</dbReference>
<dbReference type="GO" id="GO:0043137">
    <property type="term" value="P:DNA replication, removal of RNA primer"/>
    <property type="evidence" value="ECO:0007669"/>
    <property type="project" value="TreeGrafter"/>
</dbReference>
<evidence type="ECO:0000256" key="13">
    <source>
        <dbReference type="ARBA" id="ARBA00023211"/>
    </source>
</evidence>
<dbReference type="InterPro" id="IPR036397">
    <property type="entry name" value="RNaseH_sf"/>
</dbReference>
<organism evidence="18 19">
    <name type="scientific">Sediminicurvatus halobius</name>
    <dbReference type="NCBI Taxonomy" id="2182432"/>
    <lineage>
        <taxon>Bacteria</taxon>
        <taxon>Pseudomonadati</taxon>
        <taxon>Pseudomonadota</taxon>
        <taxon>Gammaproteobacteria</taxon>
        <taxon>Chromatiales</taxon>
        <taxon>Ectothiorhodospiraceae</taxon>
        <taxon>Sediminicurvatus</taxon>
    </lineage>
</organism>
<dbReference type="PROSITE" id="PS51975">
    <property type="entry name" value="RNASE_H_2"/>
    <property type="match status" value="1"/>
</dbReference>
<dbReference type="EC" id="3.1.26.4" evidence="6 14"/>
<evidence type="ECO:0000256" key="11">
    <source>
        <dbReference type="ARBA" id="ARBA00022759"/>
    </source>
</evidence>
<dbReference type="Pfam" id="PF01351">
    <property type="entry name" value="RNase_HII"/>
    <property type="match status" value="1"/>
</dbReference>
<accession>A0A2U2N4F7</accession>
<dbReference type="EMBL" id="QFFI01000008">
    <property type="protein sequence ID" value="PWG63918.1"/>
    <property type="molecule type" value="Genomic_DNA"/>
</dbReference>
<comment type="cofactor">
    <cofactor evidence="14 15">
        <name>Mn(2+)</name>
        <dbReference type="ChEBI" id="CHEBI:29035"/>
    </cofactor>
    <cofactor evidence="14 15">
        <name>Mg(2+)</name>
        <dbReference type="ChEBI" id="CHEBI:18420"/>
    </cofactor>
    <text evidence="14 15">Manganese or magnesium. Binds 1 divalent metal ion per monomer in the absence of substrate. May bind a second metal ion after substrate binding.</text>
</comment>
<feature type="domain" description="RNase H type-2" evidence="17">
    <location>
        <begin position="1"/>
        <end position="189"/>
    </location>
</feature>
<dbReference type="NCBIfam" id="NF000595">
    <property type="entry name" value="PRK00015.1-3"/>
    <property type="match status" value="1"/>
</dbReference>
<keyword evidence="10 14" id="KW-0479">Metal-binding</keyword>
<keyword evidence="12 14" id="KW-0378">Hydrolase</keyword>
<dbReference type="InterPro" id="IPR012337">
    <property type="entry name" value="RNaseH-like_sf"/>
</dbReference>
<proteinExistence type="inferred from homology"/>
<dbReference type="InterPro" id="IPR024567">
    <property type="entry name" value="RNase_HII/HIII_dom"/>
</dbReference>
<comment type="similarity">
    <text evidence="5 14 16">Belongs to the RNase HII family.</text>
</comment>
<dbReference type="GO" id="GO:0003723">
    <property type="term" value="F:RNA binding"/>
    <property type="evidence" value="ECO:0007669"/>
    <property type="project" value="UniProtKB-UniRule"/>
</dbReference>
<dbReference type="GO" id="GO:0005737">
    <property type="term" value="C:cytoplasm"/>
    <property type="evidence" value="ECO:0007669"/>
    <property type="project" value="UniProtKB-SubCell"/>
</dbReference>
<dbReference type="InterPro" id="IPR001352">
    <property type="entry name" value="RNase_HII/HIII"/>
</dbReference>
<name>A0A2U2N4F7_9GAMM</name>
<evidence type="ECO:0000256" key="4">
    <source>
        <dbReference type="ARBA" id="ARBA00004496"/>
    </source>
</evidence>
<evidence type="ECO:0000256" key="15">
    <source>
        <dbReference type="PROSITE-ProRule" id="PRU01319"/>
    </source>
</evidence>
<evidence type="ECO:0000256" key="16">
    <source>
        <dbReference type="RuleBase" id="RU003515"/>
    </source>
</evidence>
<gene>
    <name evidence="14" type="primary">rnhB</name>
    <name evidence="18" type="ORF">DEM34_06885</name>
</gene>
<evidence type="ECO:0000256" key="2">
    <source>
        <dbReference type="ARBA" id="ARBA00001946"/>
    </source>
</evidence>
<dbReference type="InterPro" id="IPR022898">
    <property type="entry name" value="RNase_HII"/>
</dbReference>
<dbReference type="Gene3D" id="3.30.420.10">
    <property type="entry name" value="Ribonuclease H-like superfamily/Ribonuclease H"/>
    <property type="match status" value="1"/>
</dbReference>
<dbReference type="NCBIfam" id="NF000596">
    <property type="entry name" value="PRK00015.1-4"/>
    <property type="match status" value="1"/>
</dbReference>
<evidence type="ECO:0000256" key="14">
    <source>
        <dbReference type="HAMAP-Rule" id="MF_00052"/>
    </source>
</evidence>
<dbReference type="GO" id="GO:0006298">
    <property type="term" value="P:mismatch repair"/>
    <property type="evidence" value="ECO:0007669"/>
    <property type="project" value="TreeGrafter"/>
</dbReference>
<protein>
    <recommendedName>
        <fullName evidence="7 14">Ribonuclease HII</fullName>
        <shortName evidence="14">RNase HII</shortName>
        <ecNumber evidence="6 14">3.1.26.4</ecNumber>
    </recommendedName>
</protein>
<evidence type="ECO:0000256" key="9">
    <source>
        <dbReference type="ARBA" id="ARBA00022722"/>
    </source>
</evidence>
<evidence type="ECO:0000256" key="1">
    <source>
        <dbReference type="ARBA" id="ARBA00000077"/>
    </source>
</evidence>
<dbReference type="GO" id="GO:0004523">
    <property type="term" value="F:RNA-DNA hybrid ribonuclease activity"/>
    <property type="evidence" value="ECO:0007669"/>
    <property type="project" value="UniProtKB-UniRule"/>
</dbReference>
<dbReference type="OrthoDB" id="9803420at2"/>
<dbReference type="FunFam" id="3.30.420.10:FF:000006">
    <property type="entry name" value="Ribonuclease HII"/>
    <property type="match status" value="1"/>
</dbReference>
<dbReference type="HAMAP" id="MF_00052_B">
    <property type="entry name" value="RNase_HII_B"/>
    <property type="match status" value="1"/>
</dbReference>
<evidence type="ECO:0000256" key="7">
    <source>
        <dbReference type="ARBA" id="ARBA00019179"/>
    </source>
</evidence>
<evidence type="ECO:0000313" key="18">
    <source>
        <dbReference type="EMBL" id="PWG63918.1"/>
    </source>
</evidence>
<keyword evidence="9 14" id="KW-0540">Nuclease</keyword>
<comment type="subcellular location">
    <subcellularLocation>
        <location evidence="4 14">Cytoplasm</location>
    </subcellularLocation>
</comment>
<keyword evidence="11 14" id="KW-0255">Endonuclease</keyword>
<evidence type="ECO:0000256" key="10">
    <source>
        <dbReference type="ARBA" id="ARBA00022723"/>
    </source>
</evidence>
<comment type="function">
    <text evidence="3 14 16">Endonuclease that specifically degrades the RNA of RNA-DNA hybrids.</text>
</comment>
<dbReference type="PANTHER" id="PTHR10954">
    <property type="entry name" value="RIBONUCLEASE H2 SUBUNIT A"/>
    <property type="match status" value="1"/>
</dbReference>
<evidence type="ECO:0000256" key="3">
    <source>
        <dbReference type="ARBA" id="ARBA00004065"/>
    </source>
</evidence>
<feature type="binding site" evidence="14 15">
    <location>
        <position position="6"/>
    </location>
    <ligand>
        <name>a divalent metal cation</name>
        <dbReference type="ChEBI" id="CHEBI:60240"/>
    </ligand>
</feature>
<evidence type="ECO:0000313" key="19">
    <source>
        <dbReference type="Proteomes" id="UP000245474"/>
    </source>
</evidence>
<comment type="catalytic activity">
    <reaction evidence="1 14 15 16">
        <text>Endonucleolytic cleavage to 5'-phosphomonoester.</text>
        <dbReference type="EC" id="3.1.26.4"/>
    </reaction>
</comment>
<evidence type="ECO:0000256" key="5">
    <source>
        <dbReference type="ARBA" id="ARBA00007383"/>
    </source>
</evidence>
<keyword evidence="8 14" id="KW-0963">Cytoplasm</keyword>
<dbReference type="AlphaFoldDB" id="A0A2U2N4F7"/>
<dbReference type="PANTHER" id="PTHR10954:SF18">
    <property type="entry name" value="RIBONUCLEASE HII"/>
    <property type="match status" value="1"/>
</dbReference>
<feature type="binding site" evidence="14 15">
    <location>
        <position position="7"/>
    </location>
    <ligand>
        <name>a divalent metal cation</name>
        <dbReference type="ChEBI" id="CHEBI:60240"/>
    </ligand>
</feature>
<reference evidence="18 19" key="1">
    <citation type="submission" date="2018-05" db="EMBL/GenBank/DDBJ databases">
        <title>Spiribacter halobius sp. nov., a moderately halophilic bacterium isolated from marine solar saltern.</title>
        <authorList>
            <person name="Zheng W.-S."/>
            <person name="Lu D.-C."/>
            <person name="Du Z.-J."/>
        </authorList>
    </citation>
    <scope>NUCLEOTIDE SEQUENCE [LARGE SCALE GENOMIC DNA]</scope>
    <source>
        <strain evidence="18 19">E85</strain>
    </source>
</reference>
<evidence type="ECO:0000256" key="8">
    <source>
        <dbReference type="ARBA" id="ARBA00022490"/>
    </source>
</evidence>
<dbReference type="GO" id="GO:0032299">
    <property type="term" value="C:ribonuclease H2 complex"/>
    <property type="evidence" value="ECO:0007669"/>
    <property type="project" value="TreeGrafter"/>
</dbReference>
<dbReference type="Proteomes" id="UP000245474">
    <property type="component" value="Unassembled WGS sequence"/>
</dbReference>
<keyword evidence="19" id="KW-1185">Reference proteome</keyword>
<keyword evidence="13 14" id="KW-0464">Manganese</keyword>